<reference evidence="1 2" key="1">
    <citation type="journal article" date="2015" name="Genome Announc.">
        <title>Genome Sequence of Mushroom Soft-Rot Pathogen Janthinobacterium agaricidamnosum.</title>
        <authorList>
            <person name="Graupner K."/>
            <person name="Lackner G."/>
            <person name="Hertweck C."/>
        </authorList>
    </citation>
    <scope>NUCLEOTIDE SEQUENCE [LARGE SCALE GENOMIC DNA]</scope>
    <source>
        <strain evidence="2">NBRC 102515 / DSM 9628</strain>
    </source>
</reference>
<dbReference type="AlphaFoldDB" id="W0V368"/>
<gene>
    <name evidence="1" type="ORF">GJA_2648</name>
</gene>
<proteinExistence type="predicted"/>
<organism evidence="1 2">
    <name type="scientific">Janthinobacterium agaricidamnosum NBRC 102515 = DSM 9628</name>
    <dbReference type="NCBI Taxonomy" id="1349767"/>
    <lineage>
        <taxon>Bacteria</taxon>
        <taxon>Pseudomonadati</taxon>
        <taxon>Pseudomonadota</taxon>
        <taxon>Betaproteobacteria</taxon>
        <taxon>Burkholderiales</taxon>
        <taxon>Oxalobacteraceae</taxon>
        <taxon>Janthinobacterium</taxon>
    </lineage>
</organism>
<protein>
    <submittedName>
        <fullName evidence="1">Uncharacterized protein</fullName>
    </submittedName>
</protein>
<dbReference type="Proteomes" id="UP000027604">
    <property type="component" value="Chromosome I"/>
</dbReference>
<accession>W0V368</accession>
<dbReference type="EMBL" id="HG322949">
    <property type="protein sequence ID" value="CDG83279.1"/>
    <property type="molecule type" value="Genomic_DNA"/>
</dbReference>
<dbReference type="HOGENOM" id="CLU_3200823_0_0_4"/>
<evidence type="ECO:0000313" key="2">
    <source>
        <dbReference type="Proteomes" id="UP000027604"/>
    </source>
</evidence>
<sequence>MIFQGFFVTCKVIAVKMRFCLAANVTEILLDAVEDACQVLEQRFA</sequence>
<keyword evidence="2" id="KW-1185">Reference proteome</keyword>
<dbReference type="PATRIC" id="fig|1349767.4.peg.4376"/>
<evidence type="ECO:0000313" key="1">
    <source>
        <dbReference type="EMBL" id="CDG83279.1"/>
    </source>
</evidence>
<name>W0V368_9BURK</name>
<dbReference type="STRING" id="1349767.GJA_2648"/>
<dbReference type="KEGG" id="jag:GJA_2648"/>